<dbReference type="EMBL" id="HACM01004418">
    <property type="protein sequence ID" value="CRZ04860.1"/>
    <property type="molecule type" value="Transcribed_RNA"/>
</dbReference>
<name>A0A0H5QSB6_9EUKA</name>
<dbReference type="InterPro" id="IPR019734">
    <property type="entry name" value="TPR_rpt"/>
</dbReference>
<reference evidence="2" key="1">
    <citation type="submission" date="2015-04" db="EMBL/GenBank/DDBJ databases">
        <title>The genome sequence of the plant pathogenic Rhizarian Plasmodiophora brassicae reveals insights in its biotrophic life cycle and the origin of chitin synthesis.</title>
        <authorList>
            <person name="Schwelm A."/>
            <person name="Fogelqvist J."/>
            <person name="Knaust A."/>
            <person name="Julke S."/>
            <person name="Lilja T."/>
            <person name="Dhandapani V."/>
            <person name="Bonilla-Rosso G."/>
            <person name="Karlsson M."/>
            <person name="Shevchenko A."/>
            <person name="Choi S.R."/>
            <person name="Kim H.G."/>
            <person name="Park J.Y."/>
            <person name="Lim Y.P."/>
            <person name="Ludwig-Muller J."/>
            <person name="Dixelius C."/>
        </authorList>
    </citation>
    <scope>NUCLEOTIDE SEQUENCE</scope>
    <source>
        <tissue evidence="2">Potato root galls</tissue>
    </source>
</reference>
<sequence length="370" mass="41639">DHVHARLNRLKAYAQSMDFKSALVDVHVARLVSHQTHSQYLDRLYRYCTSWQYVLQVATAHMLAGLQELPPICYIDNNFPIPIDDTLVDPSQVPITASSENQALTMLLESVDDSNIKNAIVLAKNCQAKRQTSRVLQLLLDTIYTAPVAANADLCAFLIKWRCVLLIQQGDYNGVTNDLEHIVSGKKVLPPSYSGLINLAGLLKHHVGDIEGAMVRFQRAVLIDPQNVCAIVNCAKMHILREYYFDTYKCISKAIDTVQERRHLSAPQITLAEMVKAYAFTIRSGTTNWSELERLQGSLAIALHNVVHTKHNAHFIYTVTRQVDQVMSMYLDKYNDAVDRPDFLENLDTSEFDTTLASVLSGMEKAFQGT</sequence>
<dbReference type="PROSITE" id="PS50005">
    <property type="entry name" value="TPR"/>
    <property type="match status" value="1"/>
</dbReference>
<dbReference type="AlphaFoldDB" id="A0A0H5QSB6"/>
<organism evidence="2">
    <name type="scientific">Spongospora subterranea</name>
    <dbReference type="NCBI Taxonomy" id="70186"/>
    <lineage>
        <taxon>Eukaryota</taxon>
        <taxon>Sar</taxon>
        <taxon>Rhizaria</taxon>
        <taxon>Endomyxa</taxon>
        <taxon>Phytomyxea</taxon>
        <taxon>Plasmodiophorida</taxon>
        <taxon>Plasmodiophoridae</taxon>
        <taxon>Spongospora</taxon>
    </lineage>
</organism>
<dbReference type="SUPFAM" id="SSF48452">
    <property type="entry name" value="TPR-like"/>
    <property type="match status" value="1"/>
</dbReference>
<protein>
    <submittedName>
        <fullName evidence="2">Uncharacterized protein</fullName>
    </submittedName>
</protein>
<evidence type="ECO:0000256" key="1">
    <source>
        <dbReference type="PROSITE-ProRule" id="PRU00339"/>
    </source>
</evidence>
<accession>A0A0H5QSB6</accession>
<feature type="repeat" description="TPR" evidence="1">
    <location>
        <begin position="194"/>
        <end position="227"/>
    </location>
</feature>
<evidence type="ECO:0000313" key="2">
    <source>
        <dbReference type="EMBL" id="CRZ04860.1"/>
    </source>
</evidence>
<proteinExistence type="predicted"/>
<keyword evidence="1" id="KW-0802">TPR repeat</keyword>
<feature type="non-terminal residue" evidence="2">
    <location>
        <position position="1"/>
    </location>
</feature>
<dbReference type="Gene3D" id="1.25.40.10">
    <property type="entry name" value="Tetratricopeptide repeat domain"/>
    <property type="match status" value="1"/>
</dbReference>
<dbReference type="InterPro" id="IPR011990">
    <property type="entry name" value="TPR-like_helical_dom_sf"/>
</dbReference>